<keyword evidence="4 8" id="KW-1003">Cell membrane</keyword>
<evidence type="ECO:0000256" key="6">
    <source>
        <dbReference type="ARBA" id="ARBA00022989"/>
    </source>
</evidence>
<dbReference type="PIRSF" id="PIRSF016661">
    <property type="entry name" value="BioY"/>
    <property type="match status" value="1"/>
</dbReference>
<protein>
    <recommendedName>
        <fullName evidence="8">Biotin transporter</fullName>
    </recommendedName>
</protein>
<evidence type="ECO:0000313" key="11">
    <source>
        <dbReference type="Proteomes" id="UP000191154"/>
    </source>
</evidence>
<dbReference type="InterPro" id="IPR003784">
    <property type="entry name" value="BioY"/>
</dbReference>
<evidence type="ECO:0000256" key="9">
    <source>
        <dbReference type="SAM" id="Phobius"/>
    </source>
</evidence>
<comment type="subcellular location">
    <subcellularLocation>
        <location evidence="1 8">Cell membrane</location>
        <topology evidence="1 8">Multi-pass membrane protein</topology>
    </subcellularLocation>
</comment>
<feature type="transmembrane region" description="Helical" evidence="9">
    <location>
        <begin position="7"/>
        <end position="24"/>
    </location>
</feature>
<feature type="transmembrane region" description="Helical" evidence="9">
    <location>
        <begin position="56"/>
        <end position="74"/>
    </location>
</feature>
<proteinExistence type="inferred from homology"/>
<organism evidence="10 11">
    <name type="scientific">Clostridium saccharobutylicum</name>
    <dbReference type="NCBI Taxonomy" id="169679"/>
    <lineage>
        <taxon>Bacteria</taxon>
        <taxon>Bacillati</taxon>
        <taxon>Bacillota</taxon>
        <taxon>Clostridia</taxon>
        <taxon>Eubacteriales</taxon>
        <taxon>Clostridiaceae</taxon>
        <taxon>Clostridium</taxon>
    </lineage>
</organism>
<dbReference type="AlphaFoldDB" id="A0A1S8MYR7"/>
<keyword evidence="7 8" id="KW-0472">Membrane</keyword>
<dbReference type="GO" id="GO:0005886">
    <property type="term" value="C:plasma membrane"/>
    <property type="evidence" value="ECO:0007669"/>
    <property type="project" value="UniProtKB-SubCell"/>
</dbReference>
<dbReference type="RefSeq" id="WP_077866631.1">
    <property type="nucleotide sequence ID" value="NZ_LZYZ01000007.1"/>
</dbReference>
<dbReference type="GO" id="GO:0015225">
    <property type="term" value="F:biotin transmembrane transporter activity"/>
    <property type="evidence" value="ECO:0007669"/>
    <property type="project" value="UniProtKB-UniRule"/>
</dbReference>
<dbReference type="Pfam" id="PF02632">
    <property type="entry name" value="BioY"/>
    <property type="match status" value="1"/>
</dbReference>
<dbReference type="STRING" id="169679.CSACC_28130"/>
<evidence type="ECO:0000256" key="3">
    <source>
        <dbReference type="ARBA" id="ARBA00022448"/>
    </source>
</evidence>
<dbReference type="PANTHER" id="PTHR34295:SF4">
    <property type="entry name" value="BIOTIN TRANSPORTER BIOY-RELATED"/>
    <property type="match status" value="1"/>
</dbReference>
<keyword evidence="3 8" id="KW-0813">Transport</keyword>
<name>A0A1S8MYR7_CLOSA</name>
<dbReference type="Proteomes" id="UP000191154">
    <property type="component" value="Unassembled WGS sequence"/>
</dbReference>
<comment type="caution">
    <text evidence="10">The sequence shown here is derived from an EMBL/GenBank/DDBJ whole genome shotgun (WGS) entry which is preliminary data.</text>
</comment>
<feature type="transmembrane region" description="Helical" evidence="9">
    <location>
        <begin position="80"/>
        <end position="99"/>
    </location>
</feature>
<feature type="transmembrane region" description="Helical" evidence="9">
    <location>
        <begin position="111"/>
        <end position="133"/>
    </location>
</feature>
<keyword evidence="6 9" id="KW-1133">Transmembrane helix</keyword>
<evidence type="ECO:0000256" key="8">
    <source>
        <dbReference type="PIRNR" id="PIRNR016661"/>
    </source>
</evidence>
<accession>A0A1S8MYR7</accession>
<evidence type="ECO:0000313" key="10">
    <source>
        <dbReference type="EMBL" id="OOM09314.1"/>
    </source>
</evidence>
<evidence type="ECO:0000256" key="5">
    <source>
        <dbReference type="ARBA" id="ARBA00022692"/>
    </source>
</evidence>
<feature type="transmembrane region" description="Helical" evidence="9">
    <location>
        <begin position="30"/>
        <end position="49"/>
    </location>
</feature>
<gene>
    <name evidence="10" type="primary">bioY_3</name>
    <name evidence="10" type="ORF">CLOSAC_35950</name>
</gene>
<sequence length="178" mass="18954">MKTRELTKMSICVTLLCIASYISFPLPFTPAMITAQTIVINLIALILAPKQAIITVGVYILLGVCGIPVFSGGAAGLGKIFGPTGGFLIGYLLSAPIISLLKGKENSFKRYLVVTVLVGMPIIYLGGSISMYIYQRTNILSILITAVFPFIFGDLLKCAAASYIGVKLNQSIVKSVEA</sequence>
<evidence type="ECO:0000256" key="7">
    <source>
        <dbReference type="ARBA" id="ARBA00023136"/>
    </source>
</evidence>
<comment type="similarity">
    <text evidence="2 8">Belongs to the BioY family.</text>
</comment>
<evidence type="ECO:0000256" key="4">
    <source>
        <dbReference type="ARBA" id="ARBA00022475"/>
    </source>
</evidence>
<dbReference type="PANTHER" id="PTHR34295">
    <property type="entry name" value="BIOTIN TRANSPORTER BIOY"/>
    <property type="match status" value="1"/>
</dbReference>
<keyword evidence="5 9" id="KW-0812">Transmembrane</keyword>
<feature type="transmembrane region" description="Helical" evidence="9">
    <location>
        <begin position="139"/>
        <end position="166"/>
    </location>
</feature>
<dbReference type="Gene3D" id="1.10.1760.20">
    <property type="match status" value="1"/>
</dbReference>
<evidence type="ECO:0000256" key="1">
    <source>
        <dbReference type="ARBA" id="ARBA00004651"/>
    </source>
</evidence>
<evidence type="ECO:0000256" key="2">
    <source>
        <dbReference type="ARBA" id="ARBA00010692"/>
    </source>
</evidence>
<dbReference type="EMBL" id="LZYZ01000007">
    <property type="protein sequence ID" value="OOM09314.1"/>
    <property type="molecule type" value="Genomic_DNA"/>
</dbReference>
<reference evidence="10 11" key="1">
    <citation type="submission" date="2016-05" db="EMBL/GenBank/DDBJ databases">
        <title>Microbial solvent formation.</title>
        <authorList>
            <person name="Poehlein A."/>
            <person name="Montoya Solano J.D."/>
            <person name="Flitsch S."/>
            <person name="Krabben P."/>
            <person name="Duerre P."/>
            <person name="Daniel R."/>
        </authorList>
    </citation>
    <scope>NUCLEOTIDE SEQUENCE [LARGE SCALE GENOMIC DNA]</scope>
    <source>
        <strain evidence="10 11">L1-8</strain>
    </source>
</reference>